<dbReference type="AlphaFoldDB" id="A0A382LHY9"/>
<protein>
    <submittedName>
        <fullName evidence="1">Uncharacterized protein</fullName>
    </submittedName>
</protein>
<accession>A0A382LHY9</accession>
<gene>
    <name evidence="1" type="ORF">METZ01_LOCUS287345</name>
</gene>
<reference evidence="1" key="1">
    <citation type="submission" date="2018-05" db="EMBL/GenBank/DDBJ databases">
        <authorList>
            <person name="Lanie J.A."/>
            <person name="Ng W.-L."/>
            <person name="Kazmierczak K.M."/>
            <person name="Andrzejewski T.M."/>
            <person name="Davidsen T.M."/>
            <person name="Wayne K.J."/>
            <person name="Tettelin H."/>
            <person name="Glass J.I."/>
            <person name="Rusch D."/>
            <person name="Podicherti R."/>
            <person name="Tsui H.-C.T."/>
            <person name="Winkler M.E."/>
        </authorList>
    </citation>
    <scope>NUCLEOTIDE SEQUENCE</scope>
</reference>
<organism evidence="1">
    <name type="scientific">marine metagenome</name>
    <dbReference type="NCBI Taxonomy" id="408172"/>
    <lineage>
        <taxon>unclassified sequences</taxon>
        <taxon>metagenomes</taxon>
        <taxon>ecological metagenomes</taxon>
    </lineage>
</organism>
<evidence type="ECO:0000313" key="1">
    <source>
        <dbReference type="EMBL" id="SVC34491.1"/>
    </source>
</evidence>
<proteinExistence type="predicted"/>
<name>A0A382LHY9_9ZZZZ</name>
<dbReference type="EMBL" id="UINC01086227">
    <property type="protein sequence ID" value="SVC34491.1"/>
    <property type="molecule type" value="Genomic_DNA"/>
</dbReference>
<sequence>MEQNLKNDIVAYLKSKYEYHCLVGEKLVPVGKLKSEDVHFLPDMFIPEINVPIESTSDKERDDKYMQAGYLPMVIVKKNLKVDVHMYIDIFLDFHKKWRAAKI</sequence>